<comment type="caution">
    <text evidence="3">The sequence shown here is derived from an EMBL/GenBank/DDBJ whole genome shotgun (WGS) entry which is preliminary data.</text>
</comment>
<accession>X6LE65</accession>
<proteinExistence type="predicted"/>
<protein>
    <submittedName>
        <fullName evidence="3">Uncharacterized protein</fullName>
    </submittedName>
</protein>
<dbReference type="AlphaFoldDB" id="X6LE65"/>
<gene>
    <name evidence="3" type="ORF">RFI_38451</name>
</gene>
<feature type="region of interest" description="Disordered" evidence="2">
    <location>
        <begin position="50"/>
        <end position="75"/>
    </location>
</feature>
<reference evidence="3 4" key="1">
    <citation type="journal article" date="2013" name="Curr. Biol.">
        <title>The Genome of the Foraminiferan Reticulomyxa filosa.</title>
        <authorList>
            <person name="Glockner G."/>
            <person name="Hulsmann N."/>
            <person name="Schleicher M."/>
            <person name="Noegel A.A."/>
            <person name="Eichinger L."/>
            <person name="Gallinger C."/>
            <person name="Pawlowski J."/>
            <person name="Sierra R."/>
            <person name="Euteneuer U."/>
            <person name="Pillet L."/>
            <person name="Moustafa A."/>
            <person name="Platzer M."/>
            <person name="Groth M."/>
            <person name="Szafranski K."/>
            <person name="Schliwa M."/>
        </authorList>
    </citation>
    <scope>NUCLEOTIDE SEQUENCE [LARGE SCALE GENOMIC DNA]</scope>
</reference>
<feature type="non-terminal residue" evidence="3">
    <location>
        <position position="1"/>
    </location>
</feature>
<dbReference type="EMBL" id="ASPP01045115">
    <property type="protein sequence ID" value="ETN99034.1"/>
    <property type="molecule type" value="Genomic_DNA"/>
</dbReference>
<keyword evidence="4" id="KW-1185">Reference proteome</keyword>
<evidence type="ECO:0000256" key="2">
    <source>
        <dbReference type="SAM" id="MobiDB-lite"/>
    </source>
</evidence>
<evidence type="ECO:0000313" key="3">
    <source>
        <dbReference type="EMBL" id="ETN99034.1"/>
    </source>
</evidence>
<dbReference type="Proteomes" id="UP000023152">
    <property type="component" value="Unassembled WGS sequence"/>
</dbReference>
<sequence length="430" mass="50197">LVRRQDGSLLTTNEANQLFETIRRTLEELESDNERRRQWAEQIQSEEEEDIMYDDDLNVSGTGTKGQGKAKGKITRGQVDKEQVKTFESKINAIKIENLMKQIRTLDLKSTLFGERLLGSHFVVKYHEWKSTHIYEAIETERIKMGESFVESFQKFKKQLFGWHQFVAMDMENAWSLVEDITEDQAHKLGQLAQGEDVKGKVSVQAENVGEKLISYIRLNIALHTNNSMRLNKAYESIATFKNLNLLDDDETMLAFCATPFLGRWQDMERLGDNLIENLRQHQCKEMNNPNLKVSKTQIKNFMRQLPTGFDFYTCYEMCKEDEENNSSINQKFPALSKCLFTSNDKKLDITNPKLSWGWYAIEHFHQQILQVDCGNTHLWLRDYYMGSSTDSKENTFNAMWSKLILDHSIFHKMGLLHTNIFQQIHILHP</sequence>
<organism evidence="3 4">
    <name type="scientific">Reticulomyxa filosa</name>
    <dbReference type="NCBI Taxonomy" id="46433"/>
    <lineage>
        <taxon>Eukaryota</taxon>
        <taxon>Sar</taxon>
        <taxon>Rhizaria</taxon>
        <taxon>Retaria</taxon>
        <taxon>Foraminifera</taxon>
        <taxon>Monothalamids</taxon>
        <taxon>Reticulomyxidae</taxon>
        <taxon>Reticulomyxa</taxon>
    </lineage>
</organism>
<evidence type="ECO:0000256" key="1">
    <source>
        <dbReference type="SAM" id="Coils"/>
    </source>
</evidence>
<evidence type="ECO:0000313" key="4">
    <source>
        <dbReference type="Proteomes" id="UP000023152"/>
    </source>
</evidence>
<keyword evidence="1" id="KW-0175">Coiled coil</keyword>
<feature type="coiled-coil region" evidence="1">
    <location>
        <begin position="12"/>
        <end position="49"/>
    </location>
</feature>
<name>X6LE65_RETFI</name>